<keyword evidence="4" id="KW-0949">S-adenosyl-L-methionine</keyword>
<evidence type="ECO:0000256" key="2">
    <source>
        <dbReference type="ARBA" id="ARBA00009777"/>
    </source>
</evidence>
<evidence type="ECO:0000256" key="4">
    <source>
        <dbReference type="ARBA" id="ARBA00022691"/>
    </source>
</evidence>
<keyword evidence="6" id="KW-0560">Oxidoreductase</keyword>
<dbReference type="SFLD" id="SFLDG01066">
    <property type="entry name" value="organic_radical-activating_enz"/>
    <property type="match status" value="1"/>
</dbReference>
<name>A0A2J0LF04_9BACT</name>
<keyword evidence="8" id="KW-0411">Iron-sulfur</keyword>
<dbReference type="PANTHER" id="PTHR30352:SF5">
    <property type="entry name" value="PYRUVATE FORMATE-LYASE 1-ACTIVATING ENZYME"/>
    <property type="match status" value="1"/>
</dbReference>
<dbReference type="InterPro" id="IPR001989">
    <property type="entry name" value="Radical_activat_CS"/>
</dbReference>
<evidence type="ECO:0000256" key="7">
    <source>
        <dbReference type="ARBA" id="ARBA00023004"/>
    </source>
</evidence>
<dbReference type="Gene3D" id="3.20.20.70">
    <property type="entry name" value="Aldolase class I"/>
    <property type="match status" value="1"/>
</dbReference>
<dbReference type="GO" id="GO:0046872">
    <property type="term" value="F:metal ion binding"/>
    <property type="evidence" value="ECO:0007669"/>
    <property type="project" value="UniProtKB-KW"/>
</dbReference>
<dbReference type="PROSITE" id="PS51918">
    <property type="entry name" value="RADICAL_SAM"/>
    <property type="match status" value="1"/>
</dbReference>
<dbReference type="PROSITE" id="PS01087">
    <property type="entry name" value="RADICAL_ACTIVATING"/>
    <property type="match status" value="1"/>
</dbReference>
<dbReference type="AlphaFoldDB" id="A0A2J0LF04"/>
<keyword evidence="3" id="KW-0004">4Fe-4S</keyword>
<evidence type="ECO:0000256" key="6">
    <source>
        <dbReference type="ARBA" id="ARBA00023002"/>
    </source>
</evidence>
<sequence length="265" mass="30150">MKRCKSGKIHSFESFGTQDGPGIRYIVFLQGCLARCVYCHNPDTWALKAGFEMSAKEVFERIDKTSPYLKVSGGGVTISGGEPLLQIPFLIELFKLCKKVSVHTCIDTSCFFNVSRDSRRPSPGGLLAPLMLGCAAHPSWPPQLKQLVDLTDLFLVDIKAIDEKLHKNITNRSINEVFSFIEFLEKNKKPYWLRYVLAPGLNDKKEHIKPLKEFLSNLKYCEKFEFLLYHILGVHKWKMLGLKYPLKNTPAATKKDLQSAQKLLI</sequence>
<dbReference type="PIRSF" id="PIRSF000371">
    <property type="entry name" value="PFL_act_enz"/>
    <property type="match status" value="1"/>
</dbReference>
<dbReference type="SUPFAM" id="SSF102114">
    <property type="entry name" value="Radical SAM enzymes"/>
    <property type="match status" value="1"/>
</dbReference>
<comment type="caution">
    <text evidence="10">The sequence shown here is derived from an EMBL/GenBank/DDBJ whole genome shotgun (WGS) entry which is preliminary data.</text>
</comment>
<dbReference type="InterPro" id="IPR012839">
    <property type="entry name" value="Organic_radical_activase"/>
</dbReference>
<evidence type="ECO:0000256" key="5">
    <source>
        <dbReference type="ARBA" id="ARBA00022723"/>
    </source>
</evidence>
<dbReference type="CDD" id="cd01335">
    <property type="entry name" value="Radical_SAM"/>
    <property type="match status" value="1"/>
</dbReference>
<evidence type="ECO:0000259" key="9">
    <source>
        <dbReference type="PROSITE" id="PS51918"/>
    </source>
</evidence>
<keyword evidence="10" id="KW-0456">Lyase</keyword>
<keyword evidence="10" id="KW-0670">Pyruvate</keyword>
<protein>
    <submittedName>
        <fullName evidence="10">Pyruvate formate-lyase 1-activating enzyme</fullName>
    </submittedName>
</protein>
<dbReference type="SFLD" id="SFLDS00029">
    <property type="entry name" value="Radical_SAM"/>
    <property type="match status" value="1"/>
</dbReference>
<dbReference type="GO" id="GO:0016829">
    <property type="term" value="F:lyase activity"/>
    <property type="evidence" value="ECO:0007669"/>
    <property type="project" value="UniProtKB-KW"/>
</dbReference>
<accession>A0A2J0LF04</accession>
<dbReference type="InterPro" id="IPR034457">
    <property type="entry name" value="Organic_radical-activating"/>
</dbReference>
<dbReference type="Proteomes" id="UP000231267">
    <property type="component" value="Unassembled WGS sequence"/>
</dbReference>
<evidence type="ECO:0000313" key="11">
    <source>
        <dbReference type="Proteomes" id="UP000231267"/>
    </source>
</evidence>
<reference evidence="10 11" key="1">
    <citation type="submission" date="2017-09" db="EMBL/GenBank/DDBJ databases">
        <title>Depth-based differentiation of microbial function through sediment-hosted aquifers and enrichment of novel symbionts in the deep terrestrial subsurface.</title>
        <authorList>
            <person name="Probst A.J."/>
            <person name="Ladd B."/>
            <person name="Jarett J.K."/>
            <person name="Geller-Mcgrath D.E."/>
            <person name="Sieber C.M."/>
            <person name="Emerson J.B."/>
            <person name="Anantharaman K."/>
            <person name="Thomas B.C."/>
            <person name="Malmstrom R."/>
            <person name="Stieglmeier M."/>
            <person name="Klingl A."/>
            <person name="Woyke T."/>
            <person name="Ryan C.M."/>
            <person name="Banfield J.F."/>
        </authorList>
    </citation>
    <scope>NUCLEOTIDE SEQUENCE [LARGE SCALE GENOMIC DNA]</scope>
    <source>
        <strain evidence="10">CG12_big_fil_rev_8_21_14_0_65_43_15</strain>
    </source>
</reference>
<dbReference type="PANTHER" id="PTHR30352">
    <property type="entry name" value="PYRUVATE FORMATE-LYASE-ACTIVATING ENZYME"/>
    <property type="match status" value="1"/>
</dbReference>
<dbReference type="GO" id="GO:0051539">
    <property type="term" value="F:4 iron, 4 sulfur cluster binding"/>
    <property type="evidence" value="ECO:0007669"/>
    <property type="project" value="UniProtKB-KW"/>
</dbReference>
<keyword evidence="7" id="KW-0408">Iron</keyword>
<dbReference type="InterPro" id="IPR007197">
    <property type="entry name" value="rSAM"/>
</dbReference>
<organism evidence="10 11">
    <name type="scientific">Candidatus Taenaricola geysiri</name>
    <dbReference type="NCBI Taxonomy" id="1974752"/>
    <lineage>
        <taxon>Bacteria</taxon>
        <taxon>Pseudomonadati</taxon>
        <taxon>Candidatus Omnitrophota</taxon>
        <taxon>Candidatus Taenaricola</taxon>
    </lineage>
</organism>
<dbReference type="InterPro" id="IPR058240">
    <property type="entry name" value="rSAM_sf"/>
</dbReference>
<proteinExistence type="inferred from homology"/>
<evidence type="ECO:0000256" key="3">
    <source>
        <dbReference type="ARBA" id="ARBA00022485"/>
    </source>
</evidence>
<evidence type="ECO:0000256" key="8">
    <source>
        <dbReference type="ARBA" id="ARBA00023014"/>
    </source>
</evidence>
<dbReference type="EMBL" id="PFGP01000078">
    <property type="protein sequence ID" value="PIW66438.1"/>
    <property type="molecule type" value="Genomic_DNA"/>
</dbReference>
<evidence type="ECO:0000256" key="1">
    <source>
        <dbReference type="ARBA" id="ARBA00001966"/>
    </source>
</evidence>
<dbReference type="InterPro" id="IPR013785">
    <property type="entry name" value="Aldolase_TIM"/>
</dbReference>
<feature type="domain" description="Radical SAM core" evidence="9">
    <location>
        <begin position="18"/>
        <end position="265"/>
    </location>
</feature>
<evidence type="ECO:0000313" key="10">
    <source>
        <dbReference type="EMBL" id="PIW66438.1"/>
    </source>
</evidence>
<comment type="cofactor">
    <cofactor evidence="1">
        <name>[4Fe-4S] cluster</name>
        <dbReference type="ChEBI" id="CHEBI:49883"/>
    </cofactor>
</comment>
<gene>
    <name evidence="10" type="ORF">COW11_03345</name>
</gene>
<comment type="similarity">
    <text evidence="2">Belongs to the organic radical-activating enzymes family.</text>
</comment>
<keyword evidence="5" id="KW-0479">Metal-binding</keyword>
<dbReference type="Pfam" id="PF04055">
    <property type="entry name" value="Radical_SAM"/>
    <property type="match status" value="1"/>
</dbReference>
<dbReference type="GO" id="GO:0016491">
    <property type="term" value="F:oxidoreductase activity"/>
    <property type="evidence" value="ECO:0007669"/>
    <property type="project" value="UniProtKB-KW"/>
</dbReference>